<comment type="caution">
    <text evidence="2">The sequence shown here is derived from an EMBL/GenBank/DDBJ whole genome shotgun (WGS) entry which is preliminary data.</text>
</comment>
<dbReference type="EMBL" id="JAWXVI010000012">
    <property type="protein sequence ID" value="MDX6191726.1"/>
    <property type="molecule type" value="Genomic_DNA"/>
</dbReference>
<keyword evidence="1" id="KW-0732">Signal</keyword>
<accession>A0ABU4RHH1</accession>
<dbReference type="Proteomes" id="UP001273350">
    <property type="component" value="Unassembled WGS sequence"/>
</dbReference>
<feature type="signal peptide" evidence="1">
    <location>
        <begin position="1"/>
        <end position="29"/>
    </location>
</feature>
<dbReference type="RefSeq" id="WP_230002249.1">
    <property type="nucleotide sequence ID" value="NZ_CP087134.1"/>
</dbReference>
<name>A0ABU4RHH1_9FLAO</name>
<gene>
    <name evidence="2" type="ORF">SGQ83_20390</name>
</gene>
<evidence type="ECO:0000313" key="2">
    <source>
        <dbReference type="EMBL" id="MDX6191726.1"/>
    </source>
</evidence>
<keyword evidence="3" id="KW-1185">Reference proteome</keyword>
<evidence type="ECO:0000256" key="1">
    <source>
        <dbReference type="SAM" id="SignalP"/>
    </source>
</evidence>
<reference evidence="2 3" key="1">
    <citation type="submission" date="2023-11" db="EMBL/GenBank/DDBJ databases">
        <title>Unpublished Manusciprt.</title>
        <authorList>
            <person name="Saticioglu I.B."/>
            <person name="Ay H."/>
            <person name="Ajmi N."/>
            <person name="Altun S."/>
            <person name="Duman M."/>
        </authorList>
    </citation>
    <scope>NUCLEOTIDE SEQUENCE [LARGE SCALE GENOMIC DNA]</scope>
    <source>
        <strain evidence="2 3">Fl-318</strain>
    </source>
</reference>
<protein>
    <submittedName>
        <fullName evidence="2">Uncharacterized protein</fullName>
    </submittedName>
</protein>
<evidence type="ECO:0000313" key="3">
    <source>
        <dbReference type="Proteomes" id="UP001273350"/>
    </source>
</evidence>
<feature type="chain" id="PRO_5046590294" evidence="1">
    <location>
        <begin position="30"/>
        <end position="124"/>
    </location>
</feature>
<sequence length="124" mass="14144">MFVSEMPKNSYILLLLILGLFLSPMQSFAHNSSKKEMSCCKKESSEKSCCKEKKSKETKHDCDSSCSGVSCGCPVMYCGFSPMFVFQEANDALFDFSDRRQTYFYSEVFISSDFRSIWLPPKIS</sequence>
<proteinExistence type="predicted"/>
<organism evidence="2 3">
    <name type="scientific">Flavobacterium cupriresistens</name>
    <dbReference type="NCBI Taxonomy" id="2893885"/>
    <lineage>
        <taxon>Bacteria</taxon>
        <taxon>Pseudomonadati</taxon>
        <taxon>Bacteroidota</taxon>
        <taxon>Flavobacteriia</taxon>
        <taxon>Flavobacteriales</taxon>
        <taxon>Flavobacteriaceae</taxon>
        <taxon>Flavobacterium</taxon>
    </lineage>
</organism>